<dbReference type="Gene3D" id="2.60.40.10">
    <property type="entry name" value="Immunoglobulins"/>
    <property type="match status" value="1"/>
</dbReference>
<evidence type="ECO:0000256" key="12">
    <source>
        <dbReference type="SAM" id="MobiDB-lite"/>
    </source>
</evidence>
<dbReference type="EMBL" id="JAACJJ010000002">
    <property type="protein sequence ID" value="KAF5329745.1"/>
    <property type="molecule type" value="Genomic_DNA"/>
</dbReference>
<keyword evidence="6" id="KW-0136">Cellulose degradation</keyword>
<evidence type="ECO:0000256" key="8">
    <source>
        <dbReference type="ARBA" id="ARBA00023277"/>
    </source>
</evidence>
<evidence type="ECO:0000259" key="14">
    <source>
        <dbReference type="SMART" id="SM01217"/>
    </source>
</evidence>
<proteinExistence type="inferred from homology"/>
<evidence type="ECO:0000256" key="6">
    <source>
        <dbReference type="ARBA" id="ARBA00023001"/>
    </source>
</evidence>
<dbReference type="FunFam" id="3.20.20.300:FF:000002">
    <property type="entry name" value="Probable beta-glucosidase"/>
    <property type="match status" value="1"/>
</dbReference>
<dbReference type="SUPFAM" id="SSF52279">
    <property type="entry name" value="Beta-D-glucan exohydrolase, C-terminal domain"/>
    <property type="match status" value="1"/>
</dbReference>
<accession>A0A8H5BUN3</accession>
<feature type="chain" id="PRO_5034571310" description="beta-glucosidase" evidence="13">
    <location>
        <begin position="21"/>
        <end position="968"/>
    </location>
</feature>
<evidence type="ECO:0000256" key="4">
    <source>
        <dbReference type="ARBA" id="ARBA00012744"/>
    </source>
</evidence>
<comment type="pathway">
    <text evidence="2 11">Glycan metabolism; cellulose degradation.</text>
</comment>
<evidence type="ECO:0000256" key="13">
    <source>
        <dbReference type="SAM" id="SignalP"/>
    </source>
</evidence>
<dbReference type="Pfam" id="PF00933">
    <property type="entry name" value="Glyco_hydro_3"/>
    <property type="match status" value="1"/>
</dbReference>
<dbReference type="Gene3D" id="3.20.20.300">
    <property type="entry name" value="Glycoside hydrolase, family 3, N-terminal domain"/>
    <property type="match status" value="1"/>
</dbReference>
<dbReference type="AlphaFoldDB" id="A0A8H5BUN3"/>
<dbReference type="Pfam" id="PF01915">
    <property type="entry name" value="Glyco_hydro_3_C"/>
    <property type="match status" value="1"/>
</dbReference>
<evidence type="ECO:0000256" key="7">
    <source>
        <dbReference type="ARBA" id="ARBA00023180"/>
    </source>
</evidence>
<dbReference type="InterPro" id="IPR001764">
    <property type="entry name" value="Glyco_hydro_3_N"/>
</dbReference>
<comment type="catalytic activity">
    <reaction evidence="1 11">
        <text>Hydrolysis of terminal, non-reducing beta-D-glucosyl residues with release of beta-D-glucose.</text>
        <dbReference type="EC" id="3.2.1.21"/>
    </reaction>
</comment>
<dbReference type="SMART" id="SM01217">
    <property type="entry name" value="Fn3_like"/>
    <property type="match status" value="1"/>
</dbReference>
<dbReference type="Pfam" id="PF14310">
    <property type="entry name" value="Fn3-like"/>
    <property type="match status" value="1"/>
</dbReference>
<dbReference type="InterPro" id="IPR036881">
    <property type="entry name" value="Glyco_hydro_3_C_sf"/>
</dbReference>
<feature type="signal peptide" evidence="13">
    <location>
        <begin position="1"/>
        <end position="20"/>
    </location>
</feature>
<comment type="caution">
    <text evidence="15">The sequence shown here is derived from an EMBL/GenBank/DDBJ whole genome shotgun (WGS) entry which is preliminary data.</text>
</comment>
<evidence type="ECO:0000256" key="2">
    <source>
        <dbReference type="ARBA" id="ARBA00004987"/>
    </source>
</evidence>
<dbReference type="PANTHER" id="PTHR42715:SF2">
    <property type="entry name" value="BETA-GLUCOSIDASE F-RELATED"/>
    <property type="match status" value="1"/>
</dbReference>
<dbReference type="PANTHER" id="PTHR42715">
    <property type="entry name" value="BETA-GLUCOSIDASE"/>
    <property type="match status" value="1"/>
</dbReference>
<dbReference type="EC" id="3.2.1.21" evidence="4 11"/>
<feature type="domain" description="Fibronectin type III-like" evidence="14">
    <location>
        <begin position="888"/>
        <end position="957"/>
    </location>
</feature>
<dbReference type="InterPro" id="IPR013783">
    <property type="entry name" value="Ig-like_fold"/>
</dbReference>
<gene>
    <name evidence="15" type="ORF">D9619_009171</name>
</gene>
<dbReference type="SUPFAM" id="SSF51445">
    <property type="entry name" value="(Trans)glycosidases"/>
    <property type="match status" value="1"/>
</dbReference>
<dbReference type="InterPro" id="IPR036962">
    <property type="entry name" value="Glyco_hydro_3_N_sf"/>
</dbReference>
<keyword evidence="16" id="KW-1185">Reference proteome</keyword>
<evidence type="ECO:0000256" key="1">
    <source>
        <dbReference type="ARBA" id="ARBA00000448"/>
    </source>
</evidence>
<keyword evidence="5 11" id="KW-0378">Hydrolase</keyword>
<evidence type="ECO:0000256" key="10">
    <source>
        <dbReference type="ARBA" id="ARBA00023326"/>
    </source>
</evidence>
<keyword evidence="9 11" id="KW-0326">Glycosidase</keyword>
<comment type="similarity">
    <text evidence="3 11">Belongs to the glycosyl hydrolase 3 family.</text>
</comment>
<evidence type="ECO:0000256" key="11">
    <source>
        <dbReference type="RuleBase" id="RU361161"/>
    </source>
</evidence>
<name>A0A8H5BUN3_9AGAR</name>
<dbReference type="PRINTS" id="PR00133">
    <property type="entry name" value="GLHYDRLASE3"/>
</dbReference>
<dbReference type="OrthoDB" id="416222at2759"/>
<evidence type="ECO:0000256" key="3">
    <source>
        <dbReference type="ARBA" id="ARBA00005336"/>
    </source>
</evidence>
<dbReference type="UniPathway" id="UPA00696"/>
<evidence type="ECO:0000313" key="15">
    <source>
        <dbReference type="EMBL" id="KAF5329745.1"/>
    </source>
</evidence>
<organism evidence="15 16">
    <name type="scientific">Psilocybe cf. subviscida</name>
    <dbReference type="NCBI Taxonomy" id="2480587"/>
    <lineage>
        <taxon>Eukaryota</taxon>
        <taxon>Fungi</taxon>
        <taxon>Dikarya</taxon>
        <taxon>Basidiomycota</taxon>
        <taxon>Agaricomycotina</taxon>
        <taxon>Agaricomycetes</taxon>
        <taxon>Agaricomycetidae</taxon>
        <taxon>Agaricales</taxon>
        <taxon>Agaricineae</taxon>
        <taxon>Strophariaceae</taxon>
        <taxon>Psilocybe</taxon>
    </lineage>
</organism>
<dbReference type="PROSITE" id="PS00775">
    <property type="entry name" value="GLYCOSYL_HYDROL_F3"/>
    <property type="match status" value="1"/>
</dbReference>
<keyword evidence="7" id="KW-0325">Glycoprotein</keyword>
<protein>
    <recommendedName>
        <fullName evidence="4 11">beta-glucosidase</fullName>
        <ecNumber evidence="4 11">3.2.1.21</ecNumber>
    </recommendedName>
</protein>
<dbReference type="GO" id="GO:0008422">
    <property type="term" value="F:beta-glucosidase activity"/>
    <property type="evidence" value="ECO:0007669"/>
    <property type="project" value="UniProtKB-EC"/>
</dbReference>
<dbReference type="FunFam" id="3.40.50.1700:FF:000003">
    <property type="entry name" value="Probable beta-glucosidase"/>
    <property type="match status" value="1"/>
</dbReference>
<dbReference type="GO" id="GO:0030245">
    <property type="term" value="P:cellulose catabolic process"/>
    <property type="evidence" value="ECO:0007669"/>
    <property type="project" value="UniProtKB-UniPathway"/>
</dbReference>
<dbReference type="Proteomes" id="UP000567179">
    <property type="component" value="Unassembled WGS sequence"/>
</dbReference>
<dbReference type="InterPro" id="IPR026891">
    <property type="entry name" value="Fn3-like"/>
</dbReference>
<dbReference type="InterPro" id="IPR002772">
    <property type="entry name" value="Glyco_hydro_3_C"/>
</dbReference>
<feature type="region of interest" description="Disordered" evidence="12">
    <location>
        <begin position="108"/>
        <end position="129"/>
    </location>
</feature>
<keyword evidence="10 11" id="KW-0624">Polysaccharide degradation</keyword>
<dbReference type="InterPro" id="IPR017853">
    <property type="entry name" value="GH"/>
</dbReference>
<evidence type="ECO:0000313" key="16">
    <source>
        <dbReference type="Proteomes" id="UP000567179"/>
    </source>
</evidence>
<dbReference type="InterPro" id="IPR019800">
    <property type="entry name" value="Glyco_hydro_3_AS"/>
</dbReference>
<evidence type="ECO:0000256" key="9">
    <source>
        <dbReference type="ARBA" id="ARBA00023295"/>
    </source>
</evidence>
<dbReference type="Gene3D" id="3.40.50.1700">
    <property type="entry name" value="Glycoside hydrolase family 3 C-terminal domain"/>
    <property type="match status" value="1"/>
</dbReference>
<keyword evidence="13" id="KW-0732">Signal</keyword>
<sequence length="968" mass="102778">MRSSSLAFWQWAALVPFVAGLNIHGPSSAASGTASAIAASSVIASSVNSASRPAASAPLSGASASATFAGSSAAGASGSATAPIPASGSASASGAASGGFTPFPVPSDVPEPPVYPSVDPKNPPAVGQPVVPDFGPAWKAAYKKAQKKASTTRCLHVVQVLHGKGRARAIEAPRRVPSAAPGPDYGRMILLYAMQVPPASPREDFLEFTRTLIQARRCVQDTTLQILFSRSPIYTLTYSVSGLTLDEKVSVVTGVGWSNGRCVGNIPPIEPQNGRGWPGMCLEDSPLGVRGVDFVTSFPAGINAASSWNRALIRQRGIAMGQEHKGKGVNVQLGPMMNMGRVAQGGRNWEGFGADPFLAGEAAYETILGVQESGVIACAKHLVGNEQEHFRTTSSSDIDDRTMHEIYTHPFLKSVMAGVGSMMCSYNLINSTYACENDKVMNDIVKREYGFQGFIMSDWSAQHSTHAANQGLDMSMPGDITFNSGTSFFGANLTSAVQQGTIPADRVDDMVTRIFAAWFLLKQDSNFPDVSFDFFNIDSDVTNAHVDVQDDHADIVRELGAASTILLKNKNGALPLGKKDRSIVLIGSGAGPGQAGPNQFSDQGGSDGILAMGWGSGTANFTYLVTPLDAIQAKARQFHTSVSWELEDFNLPRAGNMARKRSAALVFLSADSGEDYITVDGNEGDRKNLTAWHGGDALVLQVAAQNNNTIVVVNSVGPLILEPWIDHPNVTAVVWSGLPGQEAGNSLVDILYGDVNPSGRLPYTIAKDAGDYIPVTLAPGQNPSGTDPLHIPYTEGLNIDYRHFDAANITPRFEFGFGLSYTSFKYSGLSLSKIAEVIPPADFPPITSWEGGKATPITEGISRALWLHRPAYQATFSIQNTGSVTGQEIPQLYLSFPASAGEPPVVLRGFDNIKLKPGQKTTVTITLSRYDLSIWDTALQGWRKPEGSYGVTVGASSRDSRLKGTLKI</sequence>
<evidence type="ECO:0000256" key="5">
    <source>
        <dbReference type="ARBA" id="ARBA00022801"/>
    </source>
</evidence>
<reference evidence="15 16" key="1">
    <citation type="journal article" date="2020" name="ISME J.">
        <title>Uncovering the hidden diversity of litter-decomposition mechanisms in mushroom-forming fungi.</title>
        <authorList>
            <person name="Floudas D."/>
            <person name="Bentzer J."/>
            <person name="Ahren D."/>
            <person name="Johansson T."/>
            <person name="Persson P."/>
            <person name="Tunlid A."/>
        </authorList>
    </citation>
    <scope>NUCLEOTIDE SEQUENCE [LARGE SCALE GENOMIC DNA]</scope>
    <source>
        <strain evidence="15 16">CBS 101986</strain>
    </source>
</reference>
<dbReference type="InterPro" id="IPR050288">
    <property type="entry name" value="Cellulose_deg_GH3"/>
</dbReference>
<keyword evidence="8 11" id="KW-0119">Carbohydrate metabolism</keyword>